<evidence type="ECO:0000259" key="2">
    <source>
        <dbReference type="Pfam" id="PF07727"/>
    </source>
</evidence>
<dbReference type="AlphaFoldDB" id="A0A5D3BT40"/>
<feature type="domain" description="Reverse transcriptase Ty1/copia-type" evidence="2">
    <location>
        <begin position="132"/>
        <end position="279"/>
    </location>
</feature>
<dbReference type="PANTHER" id="PTHR43383:SF2">
    <property type="entry name" value="AMIDOHYDROLASE 2 FAMILY PROTEIN"/>
    <property type="match status" value="1"/>
</dbReference>
<dbReference type="GO" id="GO:0016301">
    <property type="term" value="F:kinase activity"/>
    <property type="evidence" value="ECO:0007669"/>
    <property type="project" value="UniProtKB-KW"/>
</dbReference>
<feature type="compositionally biased region" description="Polar residues" evidence="1">
    <location>
        <begin position="42"/>
        <end position="54"/>
    </location>
</feature>
<keyword evidence="3" id="KW-0675">Receptor</keyword>
<dbReference type="Pfam" id="PF07727">
    <property type="entry name" value="RVT_2"/>
    <property type="match status" value="1"/>
</dbReference>
<evidence type="ECO:0000313" key="3">
    <source>
        <dbReference type="EMBL" id="TYK01386.1"/>
    </source>
</evidence>
<feature type="region of interest" description="Disordered" evidence="1">
    <location>
        <begin position="1"/>
        <end position="57"/>
    </location>
</feature>
<protein>
    <submittedName>
        <fullName evidence="3">Cysteine-rich RLK (Receptor-like protein kinase) 8</fullName>
    </submittedName>
</protein>
<proteinExistence type="predicted"/>
<dbReference type="EMBL" id="SSTD01016227">
    <property type="protein sequence ID" value="TYK01386.1"/>
    <property type="molecule type" value="Genomic_DNA"/>
</dbReference>
<gene>
    <name evidence="3" type="ORF">E5676_scaffold29G00800</name>
</gene>
<reference evidence="3 4" key="1">
    <citation type="submission" date="2019-08" db="EMBL/GenBank/DDBJ databases">
        <title>Draft genome sequences of two oriental melons (Cucumis melo L. var makuwa).</title>
        <authorList>
            <person name="Kwon S.-Y."/>
        </authorList>
    </citation>
    <scope>NUCLEOTIDE SEQUENCE [LARGE SCALE GENOMIC DNA]</scope>
    <source>
        <strain evidence="4">cv. Chang Bougi</strain>
        <tissue evidence="3">Leaf</tissue>
    </source>
</reference>
<dbReference type="Proteomes" id="UP000321947">
    <property type="component" value="Unassembled WGS sequence"/>
</dbReference>
<name>A0A5D3BT40_CUCMM</name>
<evidence type="ECO:0000313" key="4">
    <source>
        <dbReference type="Proteomes" id="UP000321947"/>
    </source>
</evidence>
<feature type="compositionally biased region" description="Basic and acidic residues" evidence="1">
    <location>
        <begin position="27"/>
        <end position="40"/>
    </location>
</feature>
<keyword evidence="3" id="KW-0808">Transferase</keyword>
<dbReference type="InterPro" id="IPR013103">
    <property type="entry name" value="RVT_2"/>
</dbReference>
<evidence type="ECO:0000256" key="1">
    <source>
        <dbReference type="SAM" id="MobiDB-lite"/>
    </source>
</evidence>
<dbReference type="PANTHER" id="PTHR43383">
    <property type="entry name" value="NODULIN 6"/>
    <property type="match status" value="1"/>
</dbReference>
<keyword evidence="3" id="KW-0418">Kinase</keyword>
<sequence length="292" mass="33683">MTSPIDSCVDSKMSENDRSNIAAPEDMGEKDSVDETEVKAESSGNEAEQDQSGNLDEYNPFLDIPIVQRKGTRFCTKHPICNYVSYESLSPQFRAFIASLYSTVIPKNIHIALECPEWKTTIIEEIRVLEKNKTREIYTLPKEHKTVGCKWVFTLKYKARLVAKRFTQTYDVDYSKTFSPVAKLNTVKVLLSIVVNKDWPLYQLNVKNVFLNEDLEEEVYMSPPLGFKAQFDHRVCKLQKSLYGLKQSPRAWIDRFTTFGKSQGYNQGHSDHTLFAKVFRGWKDCHVDCLCY</sequence>
<comment type="caution">
    <text evidence="3">The sequence shown here is derived from an EMBL/GenBank/DDBJ whole genome shotgun (WGS) entry which is preliminary data.</text>
</comment>
<accession>A0A5D3BT40</accession>
<organism evidence="3 4">
    <name type="scientific">Cucumis melo var. makuwa</name>
    <name type="common">Oriental melon</name>
    <dbReference type="NCBI Taxonomy" id="1194695"/>
    <lineage>
        <taxon>Eukaryota</taxon>
        <taxon>Viridiplantae</taxon>
        <taxon>Streptophyta</taxon>
        <taxon>Embryophyta</taxon>
        <taxon>Tracheophyta</taxon>
        <taxon>Spermatophyta</taxon>
        <taxon>Magnoliopsida</taxon>
        <taxon>eudicotyledons</taxon>
        <taxon>Gunneridae</taxon>
        <taxon>Pentapetalae</taxon>
        <taxon>rosids</taxon>
        <taxon>fabids</taxon>
        <taxon>Cucurbitales</taxon>
        <taxon>Cucurbitaceae</taxon>
        <taxon>Benincaseae</taxon>
        <taxon>Cucumis</taxon>
    </lineage>
</organism>